<dbReference type="InterPro" id="IPR036894">
    <property type="entry name" value="YbaB-like_sf"/>
</dbReference>
<name>A0A5C4JDR7_9ACTN</name>
<dbReference type="Proteomes" id="UP000309174">
    <property type="component" value="Unassembled WGS sequence"/>
</dbReference>
<comment type="caution">
    <text evidence="2">The sequence shown here is derived from an EMBL/GenBank/DDBJ whole genome shotgun (WGS) entry which is preliminary data.</text>
</comment>
<feature type="compositionally biased region" description="Low complexity" evidence="1">
    <location>
        <begin position="26"/>
        <end position="42"/>
    </location>
</feature>
<organism evidence="2 3">
    <name type="scientific">Actinomadura soli</name>
    <dbReference type="NCBI Taxonomy" id="2508997"/>
    <lineage>
        <taxon>Bacteria</taxon>
        <taxon>Bacillati</taxon>
        <taxon>Actinomycetota</taxon>
        <taxon>Actinomycetes</taxon>
        <taxon>Streptosporangiales</taxon>
        <taxon>Thermomonosporaceae</taxon>
        <taxon>Actinomadura</taxon>
    </lineage>
</organism>
<dbReference type="Pfam" id="PF02575">
    <property type="entry name" value="YbaB_DNA_bd"/>
    <property type="match status" value="1"/>
</dbReference>
<dbReference type="EMBL" id="VCKW01000050">
    <property type="protein sequence ID" value="TMR02452.1"/>
    <property type="molecule type" value="Genomic_DNA"/>
</dbReference>
<feature type="compositionally biased region" description="Basic and acidic residues" evidence="1">
    <location>
        <begin position="7"/>
        <end position="22"/>
    </location>
</feature>
<dbReference type="GO" id="GO:0003677">
    <property type="term" value="F:DNA binding"/>
    <property type="evidence" value="ECO:0007669"/>
    <property type="project" value="UniProtKB-KW"/>
</dbReference>
<gene>
    <name evidence="2" type="ORF">ETD83_12515</name>
</gene>
<keyword evidence="2" id="KW-0238">DNA-binding</keyword>
<reference evidence="2 3" key="1">
    <citation type="submission" date="2019-05" db="EMBL/GenBank/DDBJ databases">
        <title>Draft genome sequence of Actinomadura sp. 14C53.</title>
        <authorList>
            <person name="Saricaoglu S."/>
            <person name="Isik K."/>
        </authorList>
    </citation>
    <scope>NUCLEOTIDE SEQUENCE [LARGE SCALE GENOMIC DNA]</scope>
    <source>
        <strain evidence="2 3">14C53</strain>
    </source>
</reference>
<dbReference type="InterPro" id="IPR004401">
    <property type="entry name" value="YbaB/EbfC"/>
</dbReference>
<evidence type="ECO:0000313" key="2">
    <source>
        <dbReference type="EMBL" id="TMR02452.1"/>
    </source>
</evidence>
<evidence type="ECO:0000256" key="1">
    <source>
        <dbReference type="SAM" id="MobiDB-lite"/>
    </source>
</evidence>
<sequence length="140" mass="14584">MLTQARKTLDAMRKGGAPERPADGQTGETGETGETVEGVGEAAEGRVKVTAASGGRLTKVELNPRALRLSAEELGEHLVTAANAALDDLRRNAGAAAAGQAIDTARLSEQIEGLQNESLRQMTMISQSFNDAIAKVRGGK</sequence>
<dbReference type="Gene3D" id="3.30.1310.10">
    <property type="entry name" value="Nucleoid-associated protein YbaB-like domain"/>
    <property type="match status" value="1"/>
</dbReference>
<feature type="region of interest" description="Disordered" evidence="1">
    <location>
        <begin position="1"/>
        <end position="43"/>
    </location>
</feature>
<evidence type="ECO:0000313" key="3">
    <source>
        <dbReference type="Proteomes" id="UP000309174"/>
    </source>
</evidence>
<proteinExistence type="predicted"/>
<dbReference type="AlphaFoldDB" id="A0A5C4JDR7"/>
<dbReference type="SUPFAM" id="SSF82607">
    <property type="entry name" value="YbaB-like"/>
    <property type="match status" value="1"/>
</dbReference>
<keyword evidence="3" id="KW-1185">Reference proteome</keyword>
<accession>A0A5C4JDR7</accession>
<protein>
    <submittedName>
        <fullName evidence="2">YbaB/EbfC family DNA-binding protein</fullName>
    </submittedName>
</protein>
<dbReference type="OrthoDB" id="3392909at2"/>